<dbReference type="Proteomes" id="UP000327000">
    <property type="component" value="Unassembled WGS sequence"/>
</dbReference>
<dbReference type="SUPFAM" id="SSF46894">
    <property type="entry name" value="C-terminal effector domain of the bipartite response regulators"/>
    <property type="match status" value="1"/>
</dbReference>
<organism evidence="1 2">
    <name type="scientific">Streptomyces mobaraensis</name>
    <name type="common">Streptoverticillium mobaraense</name>
    <dbReference type="NCBI Taxonomy" id="35621"/>
    <lineage>
        <taxon>Bacteria</taxon>
        <taxon>Bacillati</taxon>
        <taxon>Actinomycetota</taxon>
        <taxon>Actinomycetes</taxon>
        <taxon>Kitasatosporales</taxon>
        <taxon>Streptomycetaceae</taxon>
        <taxon>Streptomyces</taxon>
    </lineage>
</organism>
<evidence type="ECO:0000313" key="2">
    <source>
        <dbReference type="Proteomes" id="UP000327000"/>
    </source>
</evidence>
<reference evidence="1 2" key="1">
    <citation type="journal article" date="2019" name="Microb. Cell Fact.">
        <title>Exploring novel herbicidin analogues by transcriptional regulator overexpression and MS/MS molecular networking.</title>
        <authorList>
            <person name="Shi Y."/>
            <person name="Gu R."/>
            <person name="Li Y."/>
            <person name="Wang X."/>
            <person name="Ren W."/>
            <person name="Li X."/>
            <person name="Wang L."/>
            <person name="Xie Y."/>
            <person name="Hong B."/>
        </authorList>
    </citation>
    <scope>NUCLEOTIDE SEQUENCE [LARGE SCALE GENOMIC DNA]</scope>
    <source>
        <strain evidence="1 2">US-43</strain>
    </source>
</reference>
<sequence>MSVGPDRPSSPAFDLRRLLDGRVPAVEVQALATASVLSPERRAIVTLVALGDSREEVIATLGCTPHRLGKELRDIARSLRCPVRASALAHTAYAHSAFPLPVPDDGDEDGPPPVLTALERALLWWRAQGMSLREMAVDSGLSQGRLRLVDDSLVAKLGAVGRVHTIRRAWQLGILSRPPAEVRSVAPPCPPTGWLDSPAPGPQQHQPPVACRQTVLGPVTGEESGSSRAGGVCGCGAGAGAARGTSAMAMPLVERVDVRSAVVPGTAGAIDRFFYTGREVT</sequence>
<proteinExistence type="predicted"/>
<keyword evidence="2" id="KW-1185">Reference proteome</keyword>
<evidence type="ECO:0000313" key="1">
    <source>
        <dbReference type="EMBL" id="KAB7835528.1"/>
    </source>
</evidence>
<gene>
    <name evidence="1" type="ORF">FRZ00_26935</name>
</gene>
<dbReference type="InterPro" id="IPR036388">
    <property type="entry name" value="WH-like_DNA-bd_sf"/>
</dbReference>
<dbReference type="Gene3D" id="1.10.10.10">
    <property type="entry name" value="Winged helix-like DNA-binding domain superfamily/Winged helix DNA-binding domain"/>
    <property type="match status" value="1"/>
</dbReference>
<accession>A0A5N5W2P8</accession>
<dbReference type="InterPro" id="IPR016032">
    <property type="entry name" value="Sig_transdc_resp-reg_C-effctor"/>
</dbReference>
<dbReference type="GO" id="GO:0003677">
    <property type="term" value="F:DNA binding"/>
    <property type="evidence" value="ECO:0007669"/>
    <property type="project" value="InterPro"/>
</dbReference>
<name>A0A5N5W2P8_STRMB</name>
<dbReference type="GO" id="GO:0006355">
    <property type="term" value="P:regulation of DNA-templated transcription"/>
    <property type="evidence" value="ECO:0007669"/>
    <property type="project" value="InterPro"/>
</dbReference>
<protein>
    <submittedName>
        <fullName evidence="1">Helix-turn-helix transcriptional regulator</fullName>
    </submittedName>
</protein>
<dbReference type="EMBL" id="VOKX01000107">
    <property type="protein sequence ID" value="KAB7835528.1"/>
    <property type="molecule type" value="Genomic_DNA"/>
</dbReference>
<dbReference type="AlphaFoldDB" id="A0A5N5W2P8"/>
<comment type="caution">
    <text evidence="1">The sequence shown here is derived from an EMBL/GenBank/DDBJ whole genome shotgun (WGS) entry which is preliminary data.</text>
</comment>
<dbReference type="RefSeq" id="WP_152265305.1">
    <property type="nucleotide sequence ID" value="NZ_VOKX01000107.1"/>
</dbReference>